<sequence length="539" mass="61784">MSTPLHRFKINPPHSATEPKRTSSTKPRSPSFRQPQPPQYAQPIHIQPQQQQFAFNPIDPRFAPPIQISQVSPIQNQSFQSPNTTRQQFVQRPMYTQQQPSLPFASHLSPDQYQKLMTMGIPQGPFSLEQTKKLEQMKRQQTFDKVYDKGDKAFPQQMQRYPISQQGFPQQPVQMVQPMMSMKNVSPQLQSAMSSLNTSMSLSASNTTVGTNLNLSSATSVTTVTPTVAIQQQMSQMKSNQSSPNMKVPVKQQQQQRVVTTTQPVTTRPPLQPPQQPSLAKQSIISQITPSAPQIPDLNITETDEEGKELIGELEHNFFLTRTELTRRIQVFLHKKNAKLEVEEGVMDVISQATYMRMLQCIQRVGEAAESRVYPEKCEFEIEVDGTDAGDEIREHLNVEQRVRKREVDDARKPDADDGAEEAKQIWLEKIDAKPTKHRPPPPQKQGLKMDLMLNRIKRYKELSAKRESGEVLSKDEMKFLDDNQKRVEEDTKMMEESEMEKNRKLIKLTLKDYNFARHCIGKGAMNRTELSDYRKQLN</sequence>
<feature type="region of interest" description="Disordered" evidence="1">
    <location>
        <begin position="1"/>
        <end position="43"/>
    </location>
</feature>
<gene>
    <name evidence="2" type="ORF">EIN_327730</name>
</gene>
<dbReference type="OrthoDB" id="29776at2759"/>
<dbReference type="GeneID" id="14885095"/>
<proteinExistence type="predicted"/>
<dbReference type="Proteomes" id="UP000014680">
    <property type="component" value="Unassembled WGS sequence"/>
</dbReference>
<dbReference type="AlphaFoldDB" id="A0A0A1U3C5"/>
<feature type="region of interest" description="Disordered" evidence="1">
    <location>
        <begin position="261"/>
        <end position="282"/>
    </location>
</feature>
<dbReference type="RefSeq" id="XP_004185462.1">
    <property type="nucleotide sequence ID" value="XM_004185414.1"/>
</dbReference>
<organism evidence="2 3">
    <name type="scientific">Entamoeba invadens IP1</name>
    <dbReference type="NCBI Taxonomy" id="370355"/>
    <lineage>
        <taxon>Eukaryota</taxon>
        <taxon>Amoebozoa</taxon>
        <taxon>Evosea</taxon>
        <taxon>Archamoebae</taxon>
        <taxon>Mastigamoebida</taxon>
        <taxon>Entamoebidae</taxon>
        <taxon>Entamoeba</taxon>
    </lineage>
</organism>
<name>A0A0A1U3C5_ENTIV</name>
<protein>
    <submittedName>
        <fullName evidence="2">Uncharacterized protein</fullName>
    </submittedName>
</protein>
<dbReference type="EMBL" id="KB207015">
    <property type="protein sequence ID" value="ELP86116.1"/>
    <property type="molecule type" value="Genomic_DNA"/>
</dbReference>
<dbReference type="KEGG" id="eiv:EIN_327730"/>
<evidence type="ECO:0000313" key="2">
    <source>
        <dbReference type="EMBL" id="ELP86116.1"/>
    </source>
</evidence>
<evidence type="ECO:0000313" key="3">
    <source>
        <dbReference type="Proteomes" id="UP000014680"/>
    </source>
</evidence>
<keyword evidence="3" id="KW-1185">Reference proteome</keyword>
<reference evidence="2 3" key="1">
    <citation type="submission" date="2012-10" db="EMBL/GenBank/DDBJ databases">
        <authorList>
            <person name="Zafar N."/>
            <person name="Inman J."/>
            <person name="Hall N."/>
            <person name="Lorenzi H."/>
            <person name="Caler E."/>
        </authorList>
    </citation>
    <scope>NUCLEOTIDE SEQUENCE [LARGE SCALE GENOMIC DNA]</scope>
    <source>
        <strain evidence="2 3">IP1</strain>
    </source>
</reference>
<evidence type="ECO:0000256" key="1">
    <source>
        <dbReference type="SAM" id="MobiDB-lite"/>
    </source>
</evidence>
<dbReference type="VEuPathDB" id="AmoebaDB:EIN_327730"/>
<accession>A0A0A1U3C5</accession>